<reference evidence="2" key="1">
    <citation type="submission" date="2016-10" db="EMBL/GenBank/DDBJ databases">
        <authorList>
            <person name="Varghese N."/>
            <person name="Submissions S."/>
        </authorList>
    </citation>
    <scope>NUCLEOTIDE SEQUENCE [LARGE SCALE GENOMIC DNA]</scope>
    <source>
        <strain evidence="2">Nm69</strain>
    </source>
</reference>
<dbReference type="Proteomes" id="UP000199533">
    <property type="component" value="Unassembled WGS sequence"/>
</dbReference>
<gene>
    <name evidence="1" type="ORF">SAMN05216302_10549</name>
</gene>
<name>A0A1I4GIG2_9PROT</name>
<evidence type="ECO:0000313" key="2">
    <source>
        <dbReference type="Proteomes" id="UP000199533"/>
    </source>
</evidence>
<accession>A0A1I4GIG2</accession>
<proteinExistence type="predicted"/>
<dbReference type="AlphaFoldDB" id="A0A1I4GIG2"/>
<organism evidence="1 2">
    <name type="scientific">Nitrosomonas aestuarii</name>
    <dbReference type="NCBI Taxonomy" id="52441"/>
    <lineage>
        <taxon>Bacteria</taxon>
        <taxon>Pseudomonadati</taxon>
        <taxon>Pseudomonadota</taxon>
        <taxon>Betaproteobacteria</taxon>
        <taxon>Nitrosomonadales</taxon>
        <taxon>Nitrosomonadaceae</taxon>
        <taxon>Nitrosomonas</taxon>
    </lineage>
</organism>
<dbReference type="STRING" id="52441.SAMN05216302_10549"/>
<dbReference type="EMBL" id="FOSP01000054">
    <property type="protein sequence ID" value="SFL28981.1"/>
    <property type="molecule type" value="Genomic_DNA"/>
</dbReference>
<evidence type="ECO:0000313" key="1">
    <source>
        <dbReference type="EMBL" id="SFL28981.1"/>
    </source>
</evidence>
<protein>
    <submittedName>
        <fullName evidence="1">Uncharacterized protein</fullName>
    </submittedName>
</protein>
<keyword evidence="2" id="KW-1185">Reference proteome</keyword>
<sequence>MDYQDFLLDAVDQVLSWDIPDQALAEAVISQAGLMAGINPEEITGHYPD</sequence>
<dbReference type="RefSeq" id="WP_170841748.1">
    <property type="nucleotide sequence ID" value="NZ_FOSP01000054.1"/>
</dbReference>